<evidence type="ECO:0000313" key="2">
    <source>
        <dbReference type="EMBL" id="MDZ5712584.1"/>
    </source>
</evidence>
<protein>
    <submittedName>
        <fullName evidence="2">Uncharacterized protein</fullName>
    </submittedName>
</protein>
<dbReference type="Proteomes" id="UP001292084">
    <property type="component" value="Unassembled WGS sequence"/>
</dbReference>
<dbReference type="EMBL" id="JAXQNN010000003">
    <property type="protein sequence ID" value="MDZ5712584.1"/>
    <property type="molecule type" value="Genomic_DNA"/>
</dbReference>
<proteinExistence type="predicted"/>
<comment type="caution">
    <text evidence="2">The sequence shown here is derived from an EMBL/GenBank/DDBJ whole genome shotgun (WGS) entry which is preliminary data.</text>
</comment>
<name>A0ABU5KMV3_9BACL</name>
<gene>
    <name evidence="2" type="ORF">UFB30_10135</name>
</gene>
<dbReference type="RefSeq" id="WP_322421567.1">
    <property type="nucleotide sequence ID" value="NZ_JAXQNN010000003.1"/>
</dbReference>
<reference evidence="2 3" key="1">
    <citation type="submission" date="2023-12" db="EMBL/GenBank/DDBJ databases">
        <title>Jeotgalibacillus haloalkaliphilus sp. nov., a novel salt-tolerant bacteria, isolated from the estuary of the Fenhe River into the Yellow River.</title>
        <authorList>
            <person name="Li Y."/>
        </authorList>
    </citation>
    <scope>NUCLEOTIDE SEQUENCE [LARGE SCALE GENOMIC DNA]</scope>
    <source>
        <strain evidence="2 3">HH7-29</strain>
    </source>
</reference>
<sequence>MKKKRMMNTDNEQLITLYKKISQLKRDLSNETDKLKKRKITKEIKKIQGGIPHLKRQIYEREKRANNSAKKGHSQQDILIKQEEKLRELRAKEYLETRKNIISKGLRPKETDKSDKSCSSCGAPYNFNSGFSRCRCS</sequence>
<organism evidence="2 3">
    <name type="scientific">Jeotgalibacillus haloalkalitolerans</name>
    <dbReference type="NCBI Taxonomy" id="3104292"/>
    <lineage>
        <taxon>Bacteria</taxon>
        <taxon>Bacillati</taxon>
        <taxon>Bacillota</taxon>
        <taxon>Bacilli</taxon>
        <taxon>Bacillales</taxon>
        <taxon>Caryophanaceae</taxon>
        <taxon>Jeotgalibacillus</taxon>
    </lineage>
</organism>
<accession>A0ABU5KMV3</accession>
<keyword evidence="3" id="KW-1185">Reference proteome</keyword>
<feature type="compositionally biased region" description="Basic and acidic residues" evidence="1">
    <location>
        <begin position="107"/>
        <end position="116"/>
    </location>
</feature>
<feature type="region of interest" description="Disordered" evidence="1">
    <location>
        <begin position="100"/>
        <end position="121"/>
    </location>
</feature>
<evidence type="ECO:0000256" key="1">
    <source>
        <dbReference type="SAM" id="MobiDB-lite"/>
    </source>
</evidence>
<evidence type="ECO:0000313" key="3">
    <source>
        <dbReference type="Proteomes" id="UP001292084"/>
    </source>
</evidence>